<evidence type="ECO:0000259" key="1">
    <source>
        <dbReference type="Pfam" id="PF12705"/>
    </source>
</evidence>
<dbReference type="InterPro" id="IPR038726">
    <property type="entry name" value="PDDEXK_AddAB-type"/>
</dbReference>
<dbReference type="Pfam" id="PF12705">
    <property type="entry name" value="PDDEXK_1"/>
    <property type="match status" value="1"/>
</dbReference>
<proteinExistence type="predicted"/>
<sequence length="251" mass="28981">MNGKTNGQRTKNLFNPSSDEPFKLSRSKLELFTECPRCFYLDRRLGVGRPQGPGFTLNAAVDHLLKKEFDVHRAAGSAHPLMEAYGIDAVPFQHEMLAEWRENFKGVQYLDRDNNLIITGAIDDVWINPKKELMVVDYKATSIQGEITLETEYRQSYKRQMEIYQWLLRRNGFKVSDTGYFVYANGRKDKEAFDANLEFRVQIIPYKGDDKWVPVTILAAKKCLLGDLPPPGARCEYCFYRSAAEKYENQL</sequence>
<feature type="domain" description="PD-(D/E)XK endonuclease-like" evidence="1">
    <location>
        <begin position="95"/>
        <end position="242"/>
    </location>
</feature>
<dbReference type="EMBL" id="LCPF01000001">
    <property type="protein sequence ID" value="KKU91799.1"/>
    <property type="molecule type" value="Genomic_DNA"/>
</dbReference>
<name>A0A0G1UCF8_9BACT</name>
<reference evidence="2 3" key="1">
    <citation type="journal article" date="2015" name="Nature">
        <title>rRNA introns, odd ribosomes, and small enigmatic genomes across a large radiation of phyla.</title>
        <authorList>
            <person name="Brown C.T."/>
            <person name="Hug L.A."/>
            <person name="Thomas B.C."/>
            <person name="Sharon I."/>
            <person name="Castelle C.J."/>
            <person name="Singh A."/>
            <person name="Wilkins M.J."/>
            <person name="Williams K.H."/>
            <person name="Banfield J.F."/>
        </authorList>
    </citation>
    <scope>NUCLEOTIDE SEQUENCE [LARGE SCALE GENOMIC DNA]</scope>
</reference>
<comment type="caution">
    <text evidence="2">The sequence shown here is derived from an EMBL/GenBank/DDBJ whole genome shotgun (WGS) entry which is preliminary data.</text>
</comment>
<evidence type="ECO:0000313" key="3">
    <source>
        <dbReference type="Proteomes" id="UP000034956"/>
    </source>
</evidence>
<gene>
    <name evidence="2" type="ORF">UY23_C0001G0405</name>
</gene>
<organism evidence="2 3">
    <name type="scientific">Candidatus Jorgensenbacteria bacterium GW2011_GWA1_48_11</name>
    <dbReference type="NCBI Taxonomy" id="1618660"/>
    <lineage>
        <taxon>Bacteria</taxon>
        <taxon>Candidatus Joergenseniibacteriota</taxon>
    </lineage>
</organism>
<accession>A0A0G1UCF8</accession>
<dbReference type="InterPro" id="IPR011604">
    <property type="entry name" value="PDDEXK-like_dom_sf"/>
</dbReference>
<dbReference type="AlphaFoldDB" id="A0A0G1UCF8"/>
<evidence type="ECO:0000313" key="2">
    <source>
        <dbReference type="EMBL" id="KKU91799.1"/>
    </source>
</evidence>
<dbReference type="Proteomes" id="UP000034956">
    <property type="component" value="Unassembled WGS sequence"/>
</dbReference>
<dbReference type="Gene3D" id="3.90.320.10">
    <property type="match status" value="1"/>
</dbReference>
<protein>
    <recommendedName>
        <fullName evidence="1">PD-(D/E)XK endonuclease-like domain-containing protein</fullName>
    </recommendedName>
</protein>